<accession>A0A822Y553</accession>
<dbReference type="AlphaFoldDB" id="A0A822Y553"/>
<organism evidence="1 2">
    <name type="scientific">Nelumbo nucifera</name>
    <name type="common">Sacred lotus</name>
    <dbReference type="NCBI Taxonomy" id="4432"/>
    <lineage>
        <taxon>Eukaryota</taxon>
        <taxon>Viridiplantae</taxon>
        <taxon>Streptophyta</taxon>
        <taxon>Embryophyta</taxon>
        <taxon>Tracheophyta</taxon>
        <taxon>Spermatophyta</taxon>
        <taxon>Magnoliopsida</taxon>
        <taxon>Proteales</taxon>
        <taxon>Nelumbonaceae</taxon>
        <taxon>Nelumbo</taxon>
    </lineage>
</organism>
<evidence type="ECO:0000313" key="2">
    <source>
        <dbReference type="Proteomes" id="UP000607653"/>
    </source>
</evidence>
<comment type="caution">
    <text evidence="1">The sequence shown here is derived from an EMBL/GenBank/DDBJ whole genome shotgun (WGS) entry which is preliminary data.</text>
</comment>
<gene>
    <name evidence="1" type="ORF">HUJ06_028611</name>
</gene>
<reference evidence="1 2" key="1">
    <citation type="journal article" date="2020" name="Mol. Biol. Evol.">
        <title>Distinct Expression and Methylation Patterns for Genes with Different Fates following a Single Whole-Genome Duplication in Flowering Plants.</title>
        <authorList>
            <person name="Shi T."/>
            <person name="Rahmani R.S."/>
            <person name="Gugger P.F."/>
            <person name="Wang M."/>
            <person name="Li H."/>
            <person name="Zhang Y."/>
            <person name="Li Z."/>
            <person name="Wang Q."/>
            <person name="Van de Peer Y."/>
            <person name="Marchal K."/>
            <person name="Chen J."/>
        </authorList>
    </citation>
    <scope>NUCLEOTIDE SEQUENCE [LARGE SCALE GENOMIC DNA]</scope>
    <source>
        <tissue evidence="1">Leaf</tissue>
    </source>
</reference>
<dbReference type="Proteomes" id="UP000607653">
    <property type="component" value="Unassembled WGS sequence"/>
</dbReference>
<sequence>MKTKGHYKHGSISNALDTTRQIVGSSFKLDITRYNSMILAPCKEGRVHEAQECQQRH</sequence>
<evidence type="ECO:0000313" key="1">
    <source>
        <dbReference type="EMBL" id="DAD27143.1"/>
    </source>
</evidence>
<dbReference type="EMBL" id="DUZY01000002">
    <property type="protein sequence ID" value="DAD27143.1"/>
    <property type="molecule type" value="Genomic_DNA"/>
</dbReference>
<proteinExistence type="predicted"/>
<name>A0A822Y553_NELNU</name>
<protein>
    <submittedName>
        <fullName evidence="1">Uncharacterized protein</fullName>
    </submittedName>
</protein>
<keyword evidence="2" id="KW-1185">Reference proteome</keyword>